<proteinExistence type="predicted"/>
<feature type="domain" description="CheC-like protein" evidence="3">
    <location>
        <begin position="111"/>
        <end position="144"/>
    </location>
</feature>
<accession>A0A644Y812</accession>
<evidence type="ECO:0000256" key="2">
    <source>
        <dbReference type="ARBA" id="ARBA00022801"/>
    </source>
</evidence>
<dbReference type="InterPro" id="IPR050992">
    <property type="entry name" value="CheZ_family_phosphatases"/>
</dbReference>
<keyword evidence="2 4" id="KW-0378">Hydrolase</keyword>
<dbReference type="CDD" id="cd17909">
    <property type="entry name" value="CheC_ClassI"/>
    <property type="match status" value="1"/>
</dbReference>
<reference evidence="4" key="1">
    <citation type="submission" date="2019-08" db="EMBL/GenBank/DDBJ databases">
        <authorList>
            <person name="Kucharzyk K."/>
            <person name="Murdoch R.W."/>
            <person name="Higgins S."/>
            <person name="Loffler F."/>
        </authorList>
    </citation>
    <scope>NUCLEOTIDE SEQUENCE</scope>
</reference>
<comment type="caution">
    <text evidence="4">The sequence shown here is derived from an EMBL/GenBank/DDBJ whole genome shotgun (WGS) entry which is preliminary data.</text>
</comment>
<dbReference type="GO" id="GO:0016787">
    <property type="term" value="F:hydrolase activity"/>
    <property type="evidence" value="ECO:0007669"/>
    <property type="project" value="UniProtKB-KW"/>
</dbReference>
<dbReference type="PANTHER" id="PTHR43693:SF1">
    <property type="entry name" value="PROTEIN PHOSPHATASE CHEZ"/>
    <property type="match status" value="1"/>
</dbReference>
<dbReference type="InterPro" id="IPR028976">
    <property type="entry name" value="CheC-like_sf"/>
</dbReference>
<dbReference type="GO" id="GO:0006935">
    <property type="term" value="P:chemotaxis"/>
    <property type="evidence" value="ECO:0007669"/>
    <property type="project" value="UniProtKB-KW"/>
</dbReference>
<dbReference type="Pfam" id="PF04509">
    <property type="entry name" value="CheC"/>
    <property type="match status" value="2"/>
</dbReference>
<sequence>MANYHDLSELQLSVLSEIGNIGAGNAATSLASILADKVSMTVPNLQIIDVNSMTTILGGPENELAGILVNMTGDIKGMLLFLLDKVFVCKLINVLLEKNIRGFENITDLDMSAIMEIGNIMAGSYVSAISMLTNLNIGLSTPQLAIDMVGAILSYPAAAFGMVGEKLLFIEENFVSGEDSIASHLLIMPEPNSLQLIMESLEVC</sequence>
<dbReference type="SUPFAM" id="SSF103039">
    <property type="entry name" value="CheC-like"/>
    <property type="match status" value="1"/>
</dbReference>
<protein>
    <submittedName>
        <fullName evidence="4">CheY-P phosphatase CheC</fullName>
        <ecNumber evidence="4">3.-.-.-</ecNumber>
    </submittedName>
</protein>
<dbReference type="InterPro" id="IPR007597">
    <property type="entry name" value="CheC"/>
</dbReference>
<dbReference type="PANTHER" id="PTHR43693">
    <property type="entry name" value="PROTEIN PHOSPHATASE CHEZ"/>
    <property type="match status" value="1"/>
</dbReference>
<evidence type="ECO:0000256" key="1">
    <source>
        <dbReference type="ARBA" id="ARBA00022500"/>
    </source>
</evidence>
<gene>
    <name evidence="4" type="primary">cheC_8</name>
    <name evidence="4" type="ORF">SDC9_70552</name>
</gene>
<evidence type="ECO:0000259" key="3">
    <source>
        <dbReference type="Pfam" id="PF04509"/>
    </source>
</evidence>
<keyword evidence="1" id="KW-0145">Chemotaxis</keyword>
<feature type="domain" description="CheC-like protein" evidence="3">
    <location>
        <begin position="11"/>
        <end position="45"/>
    </location>
</feature>
<name>A0A644Y812_9ZZZZ</name>
<dbReference type="AlphaFoldDB" id="A0A644Y812"/>
<dbReference type="EC" id="3.-.-.-" evidence="4"/>
<dbReference type="EMBL" id="VSSQ01004180">
    <property type="protein sequence ID" value="MPM24071.1"/>
    <property type="molecule type" value="Genomic_DNA"/>
</dbReference>
<dbReference type="Gene3D" id="3.40.1550.10">
    <property type="entry name" value="CheC-like"/>
    <property type="match status" value="1"/>
</dbReference>
<organism evidence="4">
    <name type="scientific">bioreactor metagenome</name>
    <dbReference type="NCBI Taxonomy" id="1076179"/>
    <lineage>
        <taxon>unclassified sequences</taxon>
        <taxon>metagenomes</taxon>
        <taxon>ecological metagenomes</taxon>
    </lineage>
</organism>
<evidence type="ECO:0000313" key="4">
    <source>
        <dbReference type="EMBL" id="MPM24071.1"/>
    </source>
</evidence>